<reference evidence="2 3" key="1">
    <citation type="submission" date="2006-12" db="EMBL/GenBank/DDBJ databases">
        <title>Complete sequence of Shewanella amazonensis SB2B.</title>
        <authorList>
            <consortium name="US DOE Joint Genome Institute"/>
            <person name="Copeland A."/>
            <person name="Lucas S."/>
            <person name="Lapidus A."/>
            <person name="Barry K."/>
            <person name="Detter J.C."/>
            <person name="Glavina del Rio T."/>
            <person name="Hammon N."/>
            <person name="Israni S."/>
            <person name="Dalin E."/>
            <person name="Tice H."/>
            <person name="Pitluck S."/>
            <person name="Munk A.C."/>
            <person name="Brettin T."/>
            <person name="Bruce D."/>
            <person name="Han C."/>
            <person name="Tapia R."/>
            <person name="Gilna P."/>
            <person name="Schmutz J."/>
            <person name="Larimer F."/>
            <person name="Land M."/>
            <person name="Hauser L."/>
            <person name="Kyrpides N."/>
            <person name="Mikhailova N."/>
            <person name="Fredrickson J."/>
            <person name="Richardson P."/>
        </authorList>
    </citation>
    <scope>NUCLEOTIDE SEQUENCE [LARGE SCALE GENOMIC DNA]</scope>
    <source>
        <strain evidence="3">ATCC BAA-1098 / SB2B</strain>
    </source>
</reference>
<proteinExistence type="predicted"/>
<sequence>MSVKTAVDYAFVVAFLMTFYILNELGRPLLGSAMMSVQLLSFAGYRHYHVPKSGESFSMALKYIFLLWVIFPIEWALRNLRSKPFKES</sequence>
<gene>
    <name evidence="2" type="ordered locus">Sama_0307</name>
</gene>
<dbReference type="HOGENOM" id="CLU_2467273_0_0_6"/>
<keyword evidence="1" id="KW-0472">Membrane</keyword>
<feature type="transmembrane region" description="Helical" evidence="1">
    <location>
        <begin position="6"/>
        <end position="22"/>
    </location>
</feature>
<dbReference type="KEGG" id="saz:Sama_0307"/>
<keyword evidence="1" id="KW-1133">Transmembrane helix</keyword>
<evidence type="ECO:0000256" key="1">
    <source>
        <dbReference type="SAM" id="Phobius"/>
    </source>
</evidence>
<name>A1S2B2_SHEAM</name>
<protein>
    <submittedName>
        <fullName evidence="2">Uncharacterized protein</fullName>
    </submittedName>
</protein>
<organism evidence="2 3">
    <name type="scientific">Shewanella amazonensis (strain ATCC BAA-1098 / SB2B)</name>
    <dbReference type="NCBI Taxonomy" id="326297"/>
    <lineage>
        <taxon>Bacteria</taxon>
        <taxon>Pseudomonadati</taxon>
        <taxon>Pseudomonadota</taxon>
        <taxon>Gammaproteobacteria</taxon>
        <taxon>Alteromonadales</taxon>
        <taxon>Shewanellaceae</taxon>
        <taxon>Shewanella</taxon>
    </lineage>
</organism>
<dbReference type="Proteomes" id="UP000009175">
    <property type="component" value="Chromosome"/>
</dbReference>
<evidence type="ECO:0000313" key="3">
    <source>
        <dbReference type="Proteomes" id="UP000009175"/>
    </source>
</evidence>
<evidence type="ECO:0000313" key="2">
    <source>
        <dbReference type="EMBL" id="ABL98518.1"/>
    </source>
</evidence>
<dbReference type="RefSeq" id="WP_011758428.1">
    <property type="nucleotide sequence ID" value="NC_008700.1"/>
</dbReference>
<feature type="transmembrane region" description="Helical" evidence="1">
    <location>
        <begin position="60"/>
        <end position="77"/>
    </location>
</feature>
<dbReference type="AlphaFoldDB" id="A1S2B2"/>
<keyword evidence="1" id="KW-0812">Transmembrane</keyword>
<dbReference type="EMBL" id="CP000507">
    <property type="protein sequence ID" value="ABL98518.1"/>
    <property type="molecule type" value="Genomic_DNA"/>
</dbReference>
<keyword evidence="3" id="KW-1185">Reference proteome</keyword>
<accession>A1S2B2</accession>